<dbReference type="Proteomes" id="UP000271098">
    <property type="component" value="Unassembled WGS sequence"/>
</dbReference>
<dbReference type="PANTHER" id="PTHR23220">
    <property type="entry name" value="INTEGRIN ALPHA"/>
    <property type="match status" value="1"/>
</dbReference>
<dbReference type="GO" id="GO:0033627">
    <property type="term" value="P:cell adhesion mediated by integrin"/>
    <property type="evidence" value="ECO:0007669"/>
    <property type="project" value="TreeGrafter"/>
</dbReference>
<evidence type="ECO:0000313" key="9">
    <source>
        <dbReference type="WBParaSite" id="GPUH_0002202501-mRNA-1"/>
    </source>
</evidence>
<dbReference type="Gene3D" id="2.60.40.1530">
    <property type="entry name" value="ntegrin, alpha v. Chain A, domain 4"/>
    <property type="match status" value="1"/>
</dbReference>
<dbReference type="GO" id="GO:0007160">
    <property type="term" value="P:cell-matrix adhesion"/>
    <property type="evidence" value="ECO:0007669"/>
    <property type="project" value="TreeGrafter"/>
</dbReference>
<keyword evidence="8" id="KW-1185">Reference proteome</keyword>
<dbReference type="GO" id="GO:0009897">
    <property type="term" value="C:external side of plasma membrane"/>
    <property type="evidence" value="ECO:0007669"/>
    <property type="project" value="TreeGrafter"/>
</dbReference>
<dbReference type="SUPFAM" id="SSF69179">
    <property type="entry name" value="Integrin domains"/>
    <property type="match status" value="1"/>
</dbReference>
<feature type="region of interest" description="Disordered" evidence="5">
    <location>
        <begin position="104"/>
        <end position="144"/>
    </location>
</feature>
<dbReference type="GO" id="GO:0007229">
    <property type="term" value="P:integrin-mediated signaling pathway"/>
    <property type="evidence" value="ECO:0007669"/>
    <property type="project" value="UniProtKB-KW"/>
</dbReference>
<dbReference type="EMBL" id="UYRT01093998">
    <property type="protein sequence ID" value="VDN39307.1"/>
    <property type="molecule type" value="Genomic_DNA"/>
</dbReference>
<keyword evidence="3" id="KW-0472">Membrane</keyword>
<dbReference type="Pfam" id="PF20806">
    <property type="entry name" value="Integrin_A_Ig_3"/>
    <property type="match status" value="1"/>
</dbReference>
<feature type="compositionally biased region" description="Basic and acidic residues" evidence="5">
    <location>
        <begin position="132"/>
        <end position="144"/>
    </location>
</feature>
<proteinExistence type="predicted"/>
<name>A0A183EM07_9BILA</name>
<gene>
    <name evidence="7" type="ORF">GPUH_LOCUS21998</name>
</gene>
<dbReference type="InterPro" id="IPR032695">
    <property type="entry name" value="Integrin_dom_sf"/>
</dbReference>
<dbReference type="GO" id="GO:0005178">
    <property type="term" value="F:integrin binding"/>
    <property type="evidence" value="ECO:0007669"/>
    <property type="project" value="TreeGrafter"/>
</dbReference>
<evidence type="ECO:0000256" key="2">
    <source>
        <dbReference type="ARBA" id="ARBA00023037"/>
    </source>
</evidence>
<dbReference type="PANTHER" id="PTHR23220:SF122">
    <property type="entry name" value="INTEGRIN ALPHA-PS1"/>
    <property type="match status" value="1"/>
</dbReference>
<evidence type="ECO:0000256" key="4">
    <source>
        <dbReference type="ARBA" id="ARBA00023180"/>
    </source>
</evidence>
<evidence type="ECO:0000256" key="3">
    <source>
        <dbReference type="ARBA" id="ARBA00023136"/>
    </source>
</evidence>
<comment type="subcellular location">
    <subcellularLocation>
        <location evidence="1">Membrane</location>
        <topology evidence="1">Single-pass type I membrane protein</topology>
    </subcellularLocation>
</comment>
<evidence type="ECO:0000256" key="1">
    <source>
        <dbReference type="ARBA" id="ARBA00004479"/>
    </source>
</evidence>
<dbReference type="GO" id="GO:0098609">
    <property type="term" value="P:cell-cell adhesion"/>
    <property type="evidence" value="ECO:0007669"/>
    <property type="project" value="TreeGrafter"/>
</dbReference>
<reference evidence="9" key="1">
    <citation type="submission" date="2016-06" db="UniProtKB">
        <authorList>
            <consortium name="WormBaseParasite"/>
        </authorList>
    </citation>
    <scope>IDENTIFICATION</scope>
</reference>
<keyword evidence="4" id="KW-0325">Glycoprotein</keyword>
<protein>
    <submittedName>
        <fullName evidence="9">Integrin_alpha2 domain-containing protein</fullName>
    </submittedName>
</protein>
<evidence type="ECO:0000259" key="6">
    <source>
        <dbReference type="Pfam" id="PF20806"/>
    </source>
</evidence>
<accession>A0A183EM07</accession>
<dbReference type="AlphaFoldDB" id="A0A183EM07"/>
<keyword evidence="2" id="KW-0401">Integrin</keyword>
<evidence type="ECO:0000256" key="5">
    <source>
        <dbReference type="SAM" id="MobiDB-lite"/>
    </source>
</evidence>
<evidence type="ECO:0000313" key="8">
    <source>
        <dbReference type="Proteomes" id="UP000271098"/>
    </source>
</evidence>
<dbReference type="InterPro" id="IPR048286">
    <property type="entry name" value="Integrin_alpha_Ig-like_3"/>
</dbReference>
<dbReference type="GO" id="GO:0008305">
    <property type="term" value="C:integrin complex"/>
    <property type="evidence" value="ECO:0007669"/>
    <property type="project" value="TreeGrafter"/>
</dbReference>
<feature type="compositionally biased region" description="Acidic residues" evidence="5">
    <location>
        <begin position="105"/>
        <end position="121"/>
    </location>
</feature>
<dbReference type="WBParaSite" id="GPUH_0002202501-mRNA-1">
    <property type="protein sequence ID" value="GPUH_0002202501-mRNA-1"/>
    <property type="gene ID" value="GPUH_0002202501"/>
</dbReference>
<evidence type="ECO:0000313" key="7">
    <source>
        <dbReference type="EMBL" id="VDN39307.1"/>
    </source>
</evidence>
<organism evidence="9">
    <name type="scientific">Gongylonema pulchrum</name>
    <dbReference type="NCBI Taxonomy" id="637853"/>
    <lineage>
        <taxon>Eukaryota</taxon>
        <taxon>Metazoa</taxon>
        <taxon>Ecdysozoa</taxon>
        <taxon>Nematoda</taxon>
        <taxon>Chromadorea</taxon>
        <taxon>Rhabditida</taxon>
        <taxon>Spirurina</taxon>
        <taxon>Spiruromorpha</taxon>
        <taxon>Spiruroidea</taxon>
        <taxon>Gongylonematidae</taxon>
        <taxon>Gongylonema</taxon>
    </lineage>
</organism>
<reference evidence="7 8" key="2">
    <citation type="submission" date="2018-11" db="EMBL/GenBank/DDBJ databases">
        <authorList>
            <consortium name="Pathogen Informatics"/>
        </authorList>
    </citation>
    <scope>NUCLEOTIDE SEQUENCE [LARGE SCALE GENOMIC DNA]</scope>
</reference>
<dbReference type="OrthoDB" id="5317514at2759"/>
<feature type="domain" description="Integrin alpha third immunoglobulin-like" evidence="6">
    <location>
        <begin position="2"/>
        <end position="206"/>
    </location>
</feature>
<sequence length="214" mass="24600">MKGESEMEFDIDIGPLVVHKYTVTNKGPWSVSNVTVQVDWPYQVASVFAKGKWALYLLEPPTMQVTNMDNSKDVKQCVMALPHEWINPLQLKLYLESDHEHYFDEQQDGQEDSSDEHDSEDGANGGLNRIKRAIERSRDKRPSRELRIKSTKIKEKSGEEVEIVKVSCAEKTAKCFTVTCHFDFLDVDAAAVIDFRSRLWNATFVDVAFSWIFY</sequence>